<organism evidence="1 2">
    <name type="scientific">Breznakiella homolactica</name>
    <dbReference type="NCBI Taxonomy" id="2798577"/>
    <lineage>
        <taxon>Bacteria</taxon>
        <taxon>Pseudomonadati</taxon>
        <taxon>Spirochaetota</taxon>
        <taxon>Spirochaetia</taxon>
        <taxon>Spirochaetales</taxon>
        <taxon>Breznakiellaceae</taxon>
        <taxon>Breznakiella</taxon>
    </lineage>
</organism>
<dbReference type="AlphaFoldDB" id="A0A7T7XK59"/>
<dbReference type="KEGG" id="bhc:JFL75_13080"/>
<name>A0A7T7XK59_9SPIR</name>
<evidence type="ECO:0000313" key="1">
    <source>
        <dbReference type="EMBL" id="QQO07871.1"/>
    </source>
</evidence>
<protein>
    <submittedName>
        <fullName evidence="1">Uncharacterized protein</fullName>
    </submittedName>
</protein>
<sequence length="75" mass="8788">MTKTLDDTQYQEVLDLAEKLQSGYLFMSSTIYEMADNTINCREKPLPFEMYNGLAFILEMMSEKMGDLYRLINTE</sequence>
<proteinExistence type="predicted"/>
<keyword evidence="2" id="KW-1185">Reference proteome</keyword>
<dbReference type="Proteomes" id="UP000595917">
    <property type="component" value="Chromosome"/>
</dbReference>
<dbReference type="EMBL" id="CP067089">
    <property type="protein sequence ID" value="QQO07871.1"/>
    <property type="molecule type" value="Genomic_DNA"/>
</dbReference>
<dbReference type="RefSeq" id="WP_215625177.1">
    <property type="nucleotide sequence ID" value="NZ_CP067089.2"/>
</dbReference>
<evidence type="ECO:0000313" key="2">
    <source>
        <dbReference type="Proteomes" id="UP000595917"/>
    </source>
</evidence>
<reference evidence="1" key="1">
    <citation type="submission" date="2021-01" db="EMBL/GenBank/DDBJ databases">
        <title>Description of Breznakiella homolactica.</title>
        <authorList>
            <person name="Song Y."/>
            <person name="Brune A."/>
        </authorList>
    </citation>
    <scope>NUCLEOTIDE SEQUENCE</scope>
    <source>
        <strain evidence="1">RmG30</strain>
    </source>
</reference>
<gene>
    <name evidence="1" type="ORF">JFL75_13080</name>
</gene>
<accession>A0A7T7XK59</accession>